<dbReference type="AlphaFoldDB" id="A0A812NQC0"/>
<feature type="non-terminal residue" evidence="2">
    <location>
        <position position="126"/>
    </location>
</feature>
<sequence>MRRFWVSGDIAAPLPENNNRTHSRQPARATTAPGSVRSKQRLKSLTLPEVPGAESTEAAEVVDLPQRPQTTDNPGHHQPRPQQSAKMAWIARANHVPLDTCLQAADLFLEQVAALEKNLNIDQFGK</sequence>
<evidence type="ECO:0000256" key="1">
    <source>
        <dbReference type="SAM" id="MobiDB-lite"/>
    </source>
</evidence>
<name>A0A812NQC0_9DINO</name>
<dbReference type="EMBL" id="CAJNJA010012691">
    <property type="protein sequence ID" value="CAE7302706.1"/>
    <property type="molecule type" value="Genomic_DNA"/>
</dbReference>
<gene>
    <name evidence="2" type="ORF">SNEC2469_LOCUS7482</name>
</gene>
<dbReference type="Proteomes" id="UP000601435">
    <property type="component" value="Unassembled WGS sequence"/>
</dbReference>
<evidence type="ECO:0000313" key="2">
    <source>
        <dbReference type="EMBL" id="CAE7302706.1"/>
    </source>
</evidence>
<organism evidence="2 3">
    <name type="scientific">Symbiodinium necroappetens</name>
    <dbReference type="NCBI Taxonomy" id="1628268"/>
    <lineage>
        <taxon>Eukaryota</taxon>
        <taxon>Sar</taxon>
        <taxon>Alveolata</taxon>
        <taxon>Dinophyceae</taxon>
        <taxon>Suessiales</taxon>
        <taxon>Symbiodiniaceae</taxon>
        <taxon>Symbiodinium</taxon>
    </lineage>
</organism>
<accession>A0A812NQC0</accession>
<protein>
    <submittedName>
        <fullName evidence="2">Uncharacterized protein</fullName>
    </submittedName>
</protein>
<feature type="region of interest" description="Disordered" evidence="1">
    <location>
        <begin position="1"/>
        <end position="86"/>
    </location>
</feature>
<evidence type="ECO:0000313" key="3">
    <source>
        <dbReference type="Proteomes" id="UP000601435"/>
    </source>
</evidence>
<comment type="caution">
    <text evidence="2">The sequence shown here is derived from an EMBL/GenBank/DDBJ whole genome shotgun (WGS) entry which is preliminary data.</text>
</comment>
<reference evidence="2" key="1">
    <citation type="submission" date="2021-02" db="EMBL/GenBank/DDBJ databases">
        <authorList>
            <person name="Dougan E. K."/>
            <person name="Rhodes N."/>
            <person name="Thang M."/>
            <person name="Chan C."/>
        </authorList>
    </citation>
    <scope>NUCLEOTIDE SEQUENCE</scope>
</reference>
<proteinExistence type="predicted"/>
<dbReference type="OrthoDB" id="414384at2759"/>
<keyword evidence="3" id="KW-1185">Reference proteome</keyword>